<accession>A0A812F5S1</accession>
<sequence>MRKSDLRRLVAEYVSLRQAKNNTKYGKKLGELERRYFHETGRNIADELYRQESTTSKSEDVP</sequence>
<dbReference type="AlphaFoldDB" id="A0A812F5S1"/>
<proteinExistence type="predicted"/>
<dbReference type="Proteomes" id="UP000655759">
    <property type="component" value="Unassembled WGS sequence"/>
</dbReference>
<comment type="caution">
    <text evidence="1">The sequence shown here is derived from an EMBL/GenBank/DDBJ whole genome shotgun (WGS) entry which is preliminary data.</text>
</comment>
<gene>
    <name evidence="1" type="ORF">NUZ5A_50993</name>
</gene>
<reference evidence="1" key="1">
    <citation type="submission" date="2021-02" db="EMBL/GenBank/DDBJ databases">
        <authorList>
            <person name="Han P."/>
        </authorList>
    </citation>
    <scope>NUCLEOTIDE SEQUENCE</scope>
    <source>
        <strain evidence="1">Candidatus Nitrosotenuis uzonensis 5A</strain>
    </source>
</reference>
<evidence type="ECO:0000313" key="1">
    <source>
        <dbReference type="EMBL" id="CAE6500245.1"/>
    </source>
</evidence>
<dbReference type="RefSeq" id="WP_205100251.1">
    <property type="nucleotide sequence ID" value="NZ_CAJNAQ010000005.1"/>
</dbReference>
<name>A0A812F5S1_9ARCH</name>
<organism evidence="1 2">
    <name type="scientific">Candidatus Nitrosotenuis uzonensis</name>
    <dbReference type="NCBI Taxonomy" id="1407055"/>
    <lineage>
        <taxon>Archaea</taxon>
        <taxon>Nitrososphaerota</taxon>
        <taxon>Candidatus Nitrosotenuis</taxon>
    </lineage>
</organism>
<evidence type="ECO:0000313" key="2">
    <source>
        <dbReference type="Proteomes" id="UP000655759"/>
    </source>
</evidence>
<protein>
    <submittedName>
        <fullName evidence="1">Uncharacterized protein</fullName>
    </submittedName>
</protein>
<dbReference type="EMBL" id="CAJNAQ010000005">
    <property type="protein sequence ID" value="CAE6500245.1"/>
    <property type="molecule type" value="Genomic_DNA"/>
</dbReference>